<dbReference type="InterPro" id="IPR011467">
    <property type="entry name" value="DUF1573"/>
</dbReference>
<dbReference type="EMBL" id="QGDO01000004">
    <property type="protein sequence ID" value="PWJ40854.1"/>
    <property type="molecule type" value="Genomic_DNA"/>
</dbReference>
<keyword evidence="1" id="KW-0732">Signal</keyword>
<evidence type="ECO:0000256" key="1">
    <source>
        <dbReference type="SAM" id="SignalP"/>
    </source>
</evidence>
<dbReference type="Pfam" id="PF07610">
    <property type="entry name" value="DUF1573"/>
    <property type="match status" value="2"/>
</dbReference>
<dbReference type="Proteomes" id="UP000245535">
    <property type="component" value="Unassembled WGS sequence"/>
</dbReference>
<sequence>MREKFNLLVFISLFGFSGSLLAQSSLVQFKETEFDFGRIPAGQEKLEHKFEFEVVQEGLQIDTITADCSCLGIYYSKEKLSKGTSSVITVAYIPYKAGGFEKSFKVKYKGQSASSELMLKGFIEPTNMSEKVQYPYEIGPLRFKSKKVRLGSVSDKGLLKKTVEFYNSQKDTLKFIKQPKTPKYIKVVLDETKLPPHSKSTMDIFLQPELVPELGAKEDSLHFYTNLEDGGEFVLPLSFNLTKYRSEDVGDKASSPKISVFNDEVDLGKIKVVDYYLVSIRVMNTGELPLVIEQVKAGRGCEVVSLEQKEIAPYSSININVKFWDQDQTGQQVRRITIVSNDPEAPEKVIEIKADLQ</sequence>
<dbReference type="PANTHER" id="PTHR37833:SF1">
    <property type="entry name" value="SIGNAL PEPTIDE PROTEIN"/>
    <property type="match status" value="1"/>
</dbReference>
<accession>A0A315Z9H9</accession>
<feature type="chain" id="PRO_5016291988" evidence="1">
    <location>
        <begin position="23"/>
        <end position="357"/>
    </location>
</feature>
<dbReference type="PANTHER" id="PTHR37833">
    <property type="entry name" value="LIPOPROTEIN-RELATED"/>
    <property type="match status" value="1"/>
</dbReference>
<organism evidence="2 3">
    <name type="scientific">Sediminitomix flava</name>
    <dbReference type="NCBI Taxonomy" id="379075"/>
    <lineage>
        <taxon>Bacteria</taxon>
        <taxon>Pseudomonadati</taxon>
        <taxon>Bacteroidota</taxon>
        <taxon>Cytophagia</taxon>
        <taxon>Cytophagales</taxon>
        <taxon>Flammeovirgaceae</taxon>
        <taxon>Sediminitomix</taxon>
    </lineage>
</organism>
<reference evidence="2 3" key="1">
    <citation type="submission" date="2018-03" db="EMBL/GenBank/DDBJ databases">
        <title>Genomic Encyclopedia of Archaeal and Bacterial Type Strains, Phase II (KMG-II): from individual species to whole genera.</title>
        <authorList>
            <person name="Goeker M."/>
        </authorList>
    </citation>
    <scope>NUCLEOTIDE SEQUENCE [LARGE SCALE GENOMIC DNA]</scope>
    <source>
        <strain evidence="2 3">DSM 28229</strain>
    </source>
</reference>
<dbReference type="Gene3D" id="2.60.40.10">
    <property type="entry name" value="Immunoglobulins"/>
    <property type="match status" value="2"/>
</dbReference>
<name>A0A315Z9H9_SEDFL</name>
<evidence type="ECO:0000313" key="3">
    <source>
        <dbReference type="Proteomes" id="UP000245535"/>
    </source>
</evidence>
<dbReference type="AlphaFoldDB" id="A0A315Z9H9"/>
<comment type="caution">
    <text evidence="2">The sequence shown here is derived from an EMBL/GenBank/DDBJ whole genome shotgun (WGS) entry which is preliminary data.</text>
</comment>
<dbReference type="OrthoDB" id="1466304at2"/>
<keyword evidence="3" id="KW-1185">Reference proteome</keyword>
<dbReference type="InterPro" id="IPR013783">
    <property type="entry name" value="Ig-like_fold"/>
</dbReference>
<protein>
    <submittedName>
        <fullName evidence="2">Uncharacterized protein DUF1573</fullName>
    </submittedName>
</protein>
<gene>
    <name evidence="2" type="ORF">BC781_104113</name>
</gene>
<feature type="signal peptide" evidence="1">
    <location>
        <begin position="1"/>
        <end position="22"/>
    </location>
</feature>
<proteinExistence type="predicted"/>
<dbReference type="RefSeq" id="WP_109619656.1">
    <property type="nucleotide sequence ID" value="NZ_QGDO01000004.1"/>
</dbReference>
<evidence type="ECO:0000313" key="2">
    <source>
        <dbReference type="EMBL" id="PWJ40854.1"/>
    </source>
</evidence>